<dbReference type="AlphaFoldDB" id="A0A9N9AIN9"/>
<dbReference type="OrthoDB" id="2433234at2759"/>
<proteinExistence type="predicted"/>
<feature type="transmembrane region" description="Helical" evidence="2">
    <location>
        <begin position="906"/>
        <end position="925"/>
    </location>
</feature>
<evidence type="ECO:0000256" key="1">
    <source>
        <dbReference type="ARBA" id="ARBA00022737"/>
    </source>
</evidence>
<dbReference type="PANTHER" id="PTHR10582:SF2">
    <property type="entry name" value="INACTIVE"/>
    <property type="match status" value="1"/>
</dbReference>
<dbReference type="GO" id="GO:0005216">
    <property type="term" value="F:monoatomic ion channel activity"/>
    <property type="evidence" value="ECO:0007669"/>
    <property type="project" value="InterPro"/>
</dbReference>
<feature type="transmembrane region" description="Helical" evidence="2">
    <location>
        <begin position="990"/>
        <end position="1008"/>
    </location>
</feature>
<feature type="transmembrane region" description="Helical" evidence="2">
    <location>
        <begin position="867"/>
        <end position="886"/>
    </location>
</feature>
<evidence type="ECO:0000313" key="3">
    <source>
        <dbReference type="EMBL" id="CAG8529851.1"/>
    </source>
</evidence>
<organism evidence="3 4">
    <name type="scientific">Funneliformis caledonium</name>
    <dbReference type="NCBI Taxonomy" id="1117310"/>
    <lineage>
        <taxon>Eukaryota</taxon>
        <taxon>Fungi</taxon>
        <taxon>Fungi incertae sedis</taxon>
        <taxon>Mucoromycota</taxon>
        <taxon>Glomeromycotina</taxon>
        <taxon>Glomeromycetes</taxon>
        <taxon>Glomerales</taxon>
        <taxon>Glomeraceae</taxon>
        <taxon>Funneliformis</taxon>
    </lineage>
</organism>
<keyword evidence="2" id="KW-1133">Transmembrane helix</keyword>
<sequence length="1142" mass="133136">MVLVRPHRHGSEASISKIYENYDVSISPDGNRIVVLNITSCLLKLYKANDLSKVCKEINYDSKLKLNRSLTVSNEFTLADGTAEVLIAMSCFDDNDMKLKDNKRRTHSNELSSAEEADVNVNDQDKSSTFIFSTARQVKIDSPINDMGGIIKFLDTKDDDDKTEVVLINALGITKAFLNHVEGVNDKKSSILSFICPAKPIEEFNFPKKFSKEIIRLSGNETCTSLIQRNLVKDRFVIESYKDKEYNYSPVIVVWGLFSCSYNCVERITDTSSIYSFKHDYYQRLIVSDNLIFIDNDGNIFSTIEISEINKLMNPENNKTRKIISLDKSREIANTSKSTNTAKSLPLSVADNHLVYHVSGNRLDFEDQNDTIIVNDPEPWVHNTYYYRTTIYLDAEGETQLIIGESTVQVWLKRKGISKPKRILEYIWTNPFKEMHRQMQILSLEVAYKEFSLILYIPSGDSPTQPGQQVTIEWPDKVNVPVDACQSLKFLEQLRNKPSGPKKQHIFENLVQQTENIIKKYFVKRCGLWRMLDIRYDLMSHLIQGNRVSIIRSILSFKSANGKNKNLHIPRLHSWDGRVKETDLEIAIKHTRGAYRKDTVVVKYLLDYYSDNATKTSNWMFTVTKAIPLLYEYKLAYYVKELFQKPCFGSNEVYLERSKLDIKDINRSQQKNIHALNINTGLIKRNEHCFLKQMIYRDKPSKKTKNSKNIKNIDQVYMVPLPDFTVYPDGIHDERKYWGLPIASLKYLFWPRSHVIKQEEKLSPFLRMIRYDYTTEIYDNPSMAAVIDYKWSKAKKYFTMQALTRLVFGASYAILSNSIHGLGEIDRSNTFFVFVAVFYWLGFYLLNTERVQLQYEGWRRYFSVYNFFDLFSILLPYAAATLQVYYYSKEEVDIIGDYFNMDGKFFTIFNSFTVLTMWIEAFLLLRYLEKTGAYIYIVMNIVKQITSFLIFILLVVLGFGHTINTDRISVIPDGSNFKIYDNNKEPTPGILLVTILQNMLIAIMAGVYEQAKEISKSAVLKYRAELIEDYETLSNPIGNRKEDPRYIYFIGKSKYIKKWLEKSEKEIERNKIFLGEIDGGNPWSYDDSDEQERFQNFQNSHHHSHIVLQYMEQEFSERLRFIEDSVRQLLQNQQNQRNVDIN</sequence>
<keyword evidence="1" id="KW-0677">Repeat</keyword>
<evidence type="ECO:0000256" key="2">
    <source>
        <dbReference type="SAM" id="Phobius"/>
    </source>
</evidence>
<comment type="caution">
    <text evidence="3">The sequence shown here is derived from an EMBL/GenBank/DDBJ whole genome shotgun (WGS) entry which is preliminary data.</text>
</comment>
<name>A0A9N9AIN9_9GLOM</name>
<dbReference type="EMBL" id="CAJVPQ010001058">
    <property type="protein sequence ID" value="CAG8529851.1"/>
    <property type="molecule type" value="Genomic_DNA"/>
</dbReference>
<feature type="transmembrane region" description="Helical" evidence="2">
    <location>
        <begin position="945"/>
        <end position="963"/>
    </location>
</feature>
<protein>
    <submittedName>
        <fullName evidence="3">8900_t:CDS:1</fullName>
    </submittedName>
</protein>
<reference evidence="3" key="1">
    <citation type="submission" date="2021-06" db="EMBL/GenBank/DDBJ databases">
        <authorList>
            <person name="Kallberg Y."/>
            <person name="Tangrot J."/>
            <person name="Rosling A."/>
        </authorList>
    </citation>
    <scope>NUCLEOTIDE SEQUENCE</scope>
    <source>
        <strain evidence="3">UK204</strain>
    </source>
</reference>
<keyword evidence="2" id="KW-0472">Membrane</keyword>
<evidence type="ECO:0000313" key="4">
    <source>
        <dbReference type="Proteomes" id="UP000789570"/>
    </source>
</evidence>
<dbReference type="PANTHER" id="PTHR10582">
    <property type="entry name" value="TRANSIENT RECEPTOR POTENTIAL ION CHANNEL PROTEIN"/>
    <property type="match status" value="1"/>
</dbReference>
<feature type="transmembrane region" description="Helical" evidence="2">
    <location>
        <begin position="829"/>
        <end position="846"/>
    </location>
</feature>
<dbReference type="GO" id="GO:0005886">
    <property type="term" value="C:plasma membrane"/>
    <property type="evidence" value="ECO:0007669"/>
    <property type="project" value="TreeGrafter"/>
</dbReference>
<accession>A0A9N9AIN9</accession>
<keyword evidence="4" id="KW-1185">Reference proteome</keyword>
<dbReference type="InterPro" id="IPR024862">
    <property type="entry name" value="TRPV"/>
</dbReference>
<keyword evidence="2" id="KW-0812">Transmembrane</keyword>
<gene>
    <name evidence="3" type="ORF">FCALED_LOCUS5122</name>
</gene>
<dbReference type="Proteomes" id="UP000789570">
    <property type="component" value="Unassembled WGS sequence"/>
</dbReference>
<dbReference type="GO" id="GO:0098703">
    <property type="term" value="P:calcium ion import across plasma membrane"/>
    <property type="evidence" value="ECO:0007669"/>
    <property type="project" value="TreeGrafter"/>
</dbReference>